<reference evidence="10 11" key="1">
    <citation type="submission" date="2019-06" db="EMBL/GenBank/DDBJ databases">
        <title>Sequencing the genomes of 1000 actinobacteria strains.</title>
        <authorList>
            <person name="Klenk H.-P."/>
        </authorList>
    </citation>
    <scope>NUCLEOTIDE SEQUENCE [LARGE SCALE GENOMIC DNA]</scope>
    <source>
        <strain evidence="10 11">DSM 19560</strain>
    </source>
</reference>
<dbReference type="PANTHER" id="PTHR24221">
    <property type="entry name" value="ATP-BINDING CASSETTE SUB-FAMILY B"/>
    <property type="match status" value="1"/>
</dbReference>
<dbReference type="InterPro" id="IPR036640">
    <property type="entry name" value="ABC1_TM_sf"/>
</dbReference>
<accession>A0A561E481</accession>
<dbReference type="SUPFAM" id="SSF90123">
    <property type="entry name" value="ABC transporter transmembrane region"/>
    <property type="match status" value="1"/>
</dbReference>
<dbReference type="PANTHER" id="PTHR24221:SF654">
    <property type="entry name" value="ATP-BINDING CASSETTE SUB-FAMILY B MEMBER 6"/>
    <property type="match status" value="1"/>
</dbReference>
<keyword evidence="6 7" id="KW-0472">Membrane</keyword>
<feature type="transmembrane region" description="Helical" evidence="7">
    <location>
        <begin position="21"/>
        <end position="43"/>
    </location>
</feature>
<proteinExistence type="predicted"/>
<dbReference type="RefSeq" id="WP_145229374.1">
    <property type="nucleotide sequence ID" value="NZ_VIVQ01000002.1"/>
</dbReference>
<evidence type="ECO:0000256" key="7">
    <source>
        <dbReference type="SAM" id="Phobius"/>
    </source>
</evidence>
<evidence type="ECO:0000256" key="5">
    <source>
        <dbReference type="ARBA" id="ARBA00022989"/>
    </source>
</evidence>
<dbReference type="InterPro" id="IPR003439">
    <property type="entry name" value="ABC_transporter-like_ATP-bd"/>
</dbReference>
<keyword evidence="5 7" id="KW-1133">Transmembrane helix</keyword>
<feature type="domain" description="ABC transmembrane type-1" evidence="9">
    <location>
        <begin position="127"/>
        <end position="305"/>
    </location>
</feature>
<sequence>MRYNAQSIGLILRTSWRIQRSATIVAFFETFGRALEYLMPLFVGFAVTGVVNHQAAYLVGGLCGVGASQGLAPLLSIVGVQSRIGLNERVGQFFDAQIGRLSGSTATLNHLHDPQYQDQMHTLRERMGALGMAYNSLVNAANQLVTPIITIVVAASVDWRLLLLLVVAVPATFTARANIAWEKQAEDDSAEAGRRSKHLGDLTLEPVPASELRVFGARRLVRNLLGIHSLEWRKPFTRAEIRGSFMATVVTVVYVGASIGILAWLLHDALAGRLSAGRFATAVLVVGQLRDAVSSLQSSTQNLAQMLRTAGRYRWLVDYAEGVAADHAGEGAPPATLRHGIRLEGVTFRYPGSEQDALRGLDLDLPAGAVVAVVGENGAGKSTLIGLLTGMFDIADGRVLVDGVDLRAMSLAAWRERCAGAFQDHLRLELTAGEAIGVGDLREGRIPGSPALEGALADAAAGDVMRALPTGFATQLGPSWPGGVDLSGGQWQRLAIARAMLRASPLLLVLDEPTSALDPATEHALFDRYAAAAKTTARAGGVTIIVTHRFSTVASADLVVVLADGRVAEQGTHAELMAAGGAYAQLYGLQAAGYR</sequence>
<dbReference type="GO" id="GO:0005524">
    <property type="term" value="F:ATP binding"/>
    <property type="evidence" value="ECO:0007669"/>
    <property type="project" value="UniProtKB-KW"/>
</dbReference>
<keyword evidence="11" id="KW-1185">Reference proteome</keyword>
<dbReference type="GO" id="GO:0005886">
    <property type="term" value="C:plasma membrane"/>
    <property type="evidence" value="ECO:0007669"/>
    <property type="project" value="UniProtKB-SubCell"/>
</dbReference>
<dbReference type="Gene3D" id="1.20.1560.10">
    <property type="entry name" value="ABC transporter type 1, transmembrane domain"/>
    <property type="match status" value="1"/>
</dbReference>
<evidence type="ECO:0000256" key="6">
    <source>
        <dbReference type="ARBA" id="ARBA00023136"/>
    </source>
</evidence>
<dbReference type="InterPro" id="IPR011527">
    <property type="entry name" value="ABC1_TM_dom"/>
</dbReference>
<evidence type="ECO:0000256" key="2">
    <source>
        <dbReference type="ARBA" id="ARBA00022692"/>
    </source>
</evidence>
<evidence type="ECO:0000313" key="10">
    <source>
        <dbReference type="EMBL" id="TWE10423.1"/>
    </source>
</evidence>
<dbReference type="PROSITE" id="PS50929">
    <property type="entry name" value="ABC_TM1F"/>
    <property type="match status" value="1"/>
</dbReference>
<evidence type="ECO:0000259" key="9">
    <source>
        <dbReference type="PROSITE" id="PS50929"/>
    </source>
</evidence>
<dbReference type="AlphaFoldDB" id="A0A561E481"/>
<evidence type="ECO:0000256" key="3">
    <source>
        <dbReference type="ARBA" id="ARBA00022741"/>
    </source>
</evidence>
<evidence type="ECO:0000256" key="1">
    <source>
        <dbReference type="ARBA" id="ARBA00004651"/>
    </source>
</evidence>
<feature type="domain" description="ABC transporter" evidence="8">
    <location>
        <begin position="341"/>
        <end position="589"/>
    </location>
</feature>
<evidence type="ECO:0000259" key="8">
    <source>
        <dbReference type="PROSITE" id="PS50893"/>
    </source>
</evidence>
<comment type="caution">
    <text evidence="10">The sequence shown here is derived from an EMBL/GenBank/DDBJ whole genome shotgun (WGS) entry which is preliminary data.</text>
</comment>
<dbReference type="GO" id="GO:0016887">
    <property type="term" value="F:ATP hydrolysis activity"/>
    <property type="evidence" value="ECO:0007669"/>
    <property type="project" value="InterPro"/>
</dbReference>
<dbReference type="GO" id="GO:0034040">
    <property type="term" value="F:ATPase-coupled lipid transmembrane transporter activity"/>
    <property type="evidence" value="ECO:0007669"/>
    <property type="project" value="TreeGrafter"/>
</dbReference>
<protein>
    <submittedName>
        <fullName evidence="10">ATP-binding cassette subfamily B protein</fullName>
    </submittedName>
</protein>
<dbReference type="Proteomes" id="UP000318297">
    <property type="component" value="Unassembled WGS sequence"/>
</dbReference>
<feature type="transmembrane region" description="Helical" evidence="7">
    <location>
        <begin position="55"/>
        <end position="80"/>
    </location>
</feature>
<dbReference type="PROSITE" id="PS00211">
    <property type="entry name" value="ABC_TRANSPORTER_1"/>
    <property type="match status" value="1"/>
</dbReference>
<name>A0A561E481_9MICO</name>
<dbReference type="InterPro" id="IPR003593">
    <property type="entry name" value="AAA+_ATPase"/>
</dbReference>
<comment type="subcellular location">
    <subcellularLocation>
        <location evidence="1">Cell membrane</location>
        <topology evidence="1">Multi-pass membrane protein</topology>
    </subcellularLocation>
</comment>
<dbReference type="InterPro" id="IPR039421">
    <property type="entry name" value="Type_1_exporter"/>
</dbReference>
<dbReference type="EMBL" id="VIVQ01000002">
    <property type="protein sequence ID" value="TWE10423.1"/>
    <property type="molecule type" value="Genomic_DNA"/>
</dbReference>
<dbReference type="PROSITE" id="PS50893">
    <property type="entry name" value="ABC_TRANSPORTER_2"/>
    <property type="match status" value="1"/>
</dbReference>
<dbReference type="InterPro" id="IPR017871">
    <property type="entry name" value="ABC_transporter-like_CS"/>
</dbReference>
<keyword evidence="3" id="KW-0547">Nucleotide-binding</keyword>
<keyword evidence="2 7" id="KW-0812">Transmembrane</keyword>
<organism evidence="10 11">
    <name type="scientific">Rudaeicoccus suwonensis</name>
    <dbReference type="NCBI Taxonomy" id="657409"/>
    <lineage>
        <taxon>Bacteria</taxon>
        <taxon>Bacillati</taxon>
        <taxon>Actinomycetota</taxon>
        <taxon>Actinomycetes</taxon>
        <taxon>Micrococcales</taxon>
        <taxon>Dermacoccaceae</taxon>
        <taxon>Rudaeicoccus</taxon>
    </lineage>
</organism>
<dbReference type="InterPro" id="IPR027417">
    <property type="entry name" value="P-loop_NTPase"/>
</dbReference>
<evidence type="ECO:0000256" key="4">
    <source>
        <dbReference type="ARBA" id="ARBA00022840"/>
    </source>
</evidence>
<dbReference type="OrthoDB" id="9806127at2"/>
<dbReference type="Pfam" id="PF00005">
    <property type="entry name" value="ABC_tran"/>
    <property type="match status" value="1"/>
</dbReference>
<dbReference type="SUPFAM" id="SSF52540">
    <property type="entry name" value="P-loop containing nucleoside triphosphate hydrolases"/>
    <property type="match status" value="1"/>
</dbReference>
<dbReference type="SMART" id="SM00382">
    <property type="entry name" value="AAA"/>
    <property type="match status" value="1"/>
</dbReference>
<dbReference type="GO" id="GO:0140359">
    <property type="term" value="F:ABC-type transporter activity"/>
    <property type="evidence" value="ECO:0007669"/>
    <property type="project" value="InterPro"/>
</dbReference>
<dbReference type="Gene3D" id="3.40.50.300">
    <property type="entry name" value="P-loop containing nucleotide triphosphate hydrolases"/>
    <property type="match status" value="1"/>
</dbReference>
<evidence type="ECO:0000313" key="11">
    <source>
        <dbReference type="Proteomes" id="UP000318297"/>
    </source>
</evidence>
<keyword evidence="4 10" id="KW-0067">ATP-binding</keyword>
<gene>
    <name evidence="10" type="ORF">BKA23_2784</name>
</gene>
<feature type="transmembrane region" description="Helical" evidence="7">
    <location>
        <begin position="243"/>
        <end position="266"/>
    </location>
</feature>